<comment type="caution">
    <text evidence="1">The sequence shown here is derived from an EMBL/GenBank/DDBJ whole genome shotgun (WGS) entry which is preliminary data.</text>
</comment>
<evidence type="ECO:0008006" key="3">
    <source>
        <dbReference type="Google" id="ProtNLM"/>
    </source>
</evidence>
<accession>A0ABR2GS68</accession>
<dbReference type="EMBL" id="JAPFFF010000063">
    <property type="protein sequence ID" value="KAK8836790.1"/>
    <property type="molecule type" value="Genomic_DNA"/>
</dbReference>
<evidence type="ECO:0000313" key="2">
    <source>
        <dbReference type="Proteomes" id="UP001470230"/>
    </source>
</evidence>
<name>A0ABR2GS68_9EUKA</name>
<evidence type="ECO:0000313" key="1">
    <source>
        <dbReference type="EMBL" id="KAK8836790.1"/>
    </source>
</evidence>
<dbReference type="Proteomes" id="UP001470230">
    <property type="component" value="Unassembled WGS sequence"/>
</dbReference>
<proteinExistence type="predicted"/>
<sequence>MTANIRLQTSSILHVPIYNYVNDFSFIVNGEEYQTNKYVADLLSPTISTIHQIDPTQSEYVINTKSQGNFNTILNLLKFNSVLINDSDIPFISEVLNVLGIFDIDINLPNSEITMDTVIDLIKGHETNSNFYLLKLNEEIDFLSEHFYELSESQEKEIQEMNPNIIERIIRNKKLSLYDEDQLLHFINQLFTMNNEFSPLYEEVIFTNISCECVEEFISVFDSSQMTIGTWNSISKRLVEEIQKKKEDKNERYCKNYTKIPFLNESLNGIFSYLRSNSNIKEEVEVTYSSKSGGDDDQLLDISNQKNYFYSSNSQDSDFMCILLLLKEKMKIKKLKTKNSNI</sequence>
<organism evidence="1 2">
    <name type="scientific">Tritrichomonas musculus</name>
    <dbReference type="NCBI Taxonomy" id="1915356"/>
    <lineage>
        <taxon>Eukaryota</taxon>
        <taxon>Metamonada</taxon>
        <taxon>Parabasalia</taxon>
        <taxon>Tritrichomonadida</taxon>
        <taxon>Tritrichomonadidae</taxon>
        <taxon>Tritrichomonas</taxon>
    </lineage>
</organism>
<gene>
    <name evidence="1" type="ORF">M9Y10_037312</name>
</gene>
<reference evidence="1 2" key="1">
    <citation type="submission" date="2024-04" db="EMBL/GenBank/DDBJ databases">
        <title>Tritrichomonas musculus Genome.</title>
        <authorList>
            <person name="Alves-Ferreira E."/>
            <person name="Grigg M."/>
            <person name="Lorenzi H."/>
            <person name="Galac M."/>
        </authorList>
    </citation>
    <scope>NUCLEOTIDE SEQUENCE [LARGE SCALE GENOMIC DNA]</scope>
    <source>
        <strain evidence="1 2">EAF2021</strain>
    </source>
</reference>
<keyword evidence="2" id="KW-1185">Reference proteome</keyword>
<protein>
    <recommendedName>
        <fullName evidence="3">BTB domain-containing protein</fullName>
    </recommendedName>
</protein>